<evidence type="ECO:0000256" key="4">
    <source>
        <dbReference type="ARBA" id="ARBA00022692"/>
    </source>
</evidence>
<dbReference type="GO" id="GO:0005886">
    <property type="term" value="C:plasma membrane"/>
    <property type="evidence" value="ECO:0007669"/>
    <property type="project" value="UniProtKB-SubCell"/>
</dbReference>
<sequence>MKTLFKNFIIVFLVLLVVTALLSTANFSSKKPETASINTLVQDIDNESIKNIEVRGDYLYVTLKDENALQLEIKKEAGQSFSELMSNYGVDANKLAKVDVKVQDETGWKFWVSVLAPWIIPLLLFGVLIYFFSRQVKGVNNKAMGFGQSSARQAKLDDKDKKTFKDVAGAKEAKEELMEIVDFLKDPKKFTDMGAKIPKGLLLMGSPGTGKTLLAKSIAGEAGVPFFHISGSEFVEMFVGVGASRVRDLFSKAKKVAPAIIFIDEIDAVGRKRGSGLGGSHDEREQTLNQILVEMDGFDPNLGVIVVAATNRPDVLDPALLRPGRFDRRIVIDLPDINDREEILKVHAKNKPLTKEVSLRKVAERTPGFSGADLENLLNEAAILAVRKNQKQVEEKDVLESIEKVMLGPEKKNRVMTEKDREMTAYHEAGHAIVGHFLPHCDNIRKVSIIGRGMAGGYTLSMPDKDVHYNTLVKFNNDLAMMLGGYVTEKLVYGDDMLSTGPSSDLKKATAMARSMVLHYGMSEKLGPRQYGENEEYIFLAQEIHDKKNYSEKKAEMIDEEIDRILQEARKTAERIIAEHRPQMDKLVEVLIKEETVEEEKFVEIVGKGVKHDEAVKIA</sequence>
<evidence type="ECO:0000256" key="11">
    <source>
        <dbReference type="ARBA" id="ARBA00023049"/>
    </source>
</evidence>
<dbReference type="InterPro" id="IPR027417">
    <property type="entry name" value="P-loop_NTPase"/>
</dbReference>
<dbReference type="GO" id="GO:0051301">
    <property type="term" value="P:cell division"/>
    <property type="evidence" value="ECO:0007669"/>
    <property type="project" value="UniProtKB-KW"/>
</dbReference>
<keyword evidence="6 14" id="KW-0547">Nucleotide-binding</keyword>
<dbReference type="GO" id="GO:0030163">
    <property type="term" value="P:protein catabolic process"/>
    <property type="evidence" value="ECO:0007669"/>
    <property type="project" value="UniProtKB-UniRule"/>
</dbReference>
<dbReference type="InterPro" id="IPR005936">
    <property type="entry name" value="FtsH"/>
</dbReference>
<feature type="binding site" evidence="14">
    <location>
        <begin position="205"/>
        <end position="212"/>
    </location>
    <ligand>
        <name>ATP</name>
        <dbReference type="ChEBI" id="CHEBI:30616"/>
    </ligand>
</feature>
<dbReference type="SUPFAM" id="SSF52540">
    <property type="entry name" value="P-loop containing nucleoside triphosphate hydrolases"/>
    <property type="match status" value="1"/>
</dbReference>
<comment type="caution">
    <text evidence="14">Lacks conserved residue(s) required for the propagation of feature annotation.</text>
</comment>
<comment type="function">
    <text evidence="14">Acts as a processive, ATP-dependent zinc metallopeptidase for both cytoplasmic and membrane proteins. Plays a role in the quality control of integral membrane proteins.</text>
</comment>
<comment type="cofactor">
    <cofactor evidence="14">
        <name>Zn(2+)</name>
        <dbReference type="ChEBI" id="CHEBI:29105"/>
    </cofactor>
    <text evidence="14">Binds 1 zinc ion per subunit.</text>
</comment>
<dbReference type="CDD" id="cd19501">
    <property type="entry name" value="RecA-like_FtsH"/>
    <property type="match status" value="1"/>
</dbReference>
<dbReference type="SUPFAM" id="SSF140990">
    <property type="entry name" value="FtsH protease domain-like"/>
    <property type="match status" value="1"/>
</dbReference>
<comment type="similarity">
    <text evidence="15">Belongs to the AAA ATPase family.</text>
</comment>
<keyword evidence="4 14" id="KW-0812">Transmembrane</keyword>
<evidence type="ECO:0000256" key="3">
    <source>
        <dbReference type="ARBA" id="ARBA00022670"/>
    </source>
</evidence>
<keyword evidence="12 14" id="KW-0472">Membrane</keyword>
<dbReference type="NCBIfam" id="TIGR01241">
    <property type="entry name" value="FtsH_fam"/>
    <property type="match status" value="1"/>
</dbReference>
<evidence type="ECO:0000256" key="9">
    <source>
        <dbReference type="ARBA" id="ARBA00022840"/>
    </source>
</evidence>
<evidence type="ECO:0000313" key="17">
    <source>
        <dbReference type="EMBL" id="OIO18817.1"/>
    </source>
</evidence>
<gene>
    <name evidence="14" type="primary">ftsH</name>
    <name evidence="17" type="ORF">AUJ23_02970</name>
</gene>
<keyword evidence="3 14" id="KW-0645">Protease</keyword>
<feature type="active site" evidence="14">
    <location>
        <position position="428"/>
    </location>
</feature>
<evidence type="ECO:0000256" key="15">
    <source>
        <dbReference type="RuleBase" id="RU003651"/>
    </source>
</evidence>
<name>A0A1J4U667_9BACT</name>
<dbReference type="PROSITE" id="PS00674">
    <property type="entry name" value="AAA"/>
    <property type="match status" value="1"/>
</dbReference>
<feature type="binding site" evidence="14">
    <location>
        <position position="431"/>
    </location>
    <ligand>
        <name>Zn(2+)</name>
        <dbReference type="ChEBI" id="CHEBI:29105"/>
        <note>catalytic</note>
    </ligand>
</feature>
<keyword evidence="17" id="KW-0131">Cell cycle</keyword>
<keyword evidence="17" id="KW-0132">Cell division</keyword>
<dbReference type="HAMAP" id="MF_01458">
    <property type="entry name" value="FtsH"/>
    <property type="match status" value="1"/>
</dbReference>
<dbReference type="GO" id="GO:0004222">
    <property type="term" value="F:metalloendopeptidase activity"/>
    <property type="evidence" value="ECO:0007669"/>
    <property type="project" value="InterPro"/>
</dbReference>
<dbReference type="SMART" id="SM00382">
    <property type="entry name" value="AAA"/>
    <property type="match status" value="1"/>
</dbReference>
<evidence type="ECO:0000256" key="2">
    <source>
        <dbReference type="ARBA" id="ARBA00010044"/>
    </source>
</evidence>
<evidence type="ECO:0000256" key="8">
    <source>
        <dbReference type="ARBA" id="ARBA00022833"/>
    </source>
</evidence>
<dbReference type="Gene3D" id="3.40.50.300">
    <property type="entry name" value="P-loop containing nucleotide triphosphate hydrolases"/>
    <property type="match status" value="1"/>
</dbReference>
<keyword evidence="9 14" id="KW-0067">ATP-binding</keyword>
<dbReference type="FunFam" id="3.40.50.300:FF:000001">
    <property type="entry name" value="ATP-dependent zinc metalloprotease FtsH"/>
    <property type="match status" value="1"/>
</dbReference>
<accession>A0A1J4U667</accession>
<evidence type="ECO:0000256" key="12">
    <source>
        <dbReference type="ARBA" id="ARBA00023136"/>
    </source>
</evidence>
<dbReference type="GO" id="GO:0005524">
    <property type="term" value="F:ATP binding"/>
    <property type="evidence" value="ECO:0007669"/>
    <property type="project" value="UniProtKB-UniRule"/>
</dbReference>
<dbReference type="GO" id="GO:0008270">
    <property type="term" value="F:zinc ion binding"/>
    <property type="evidence" value="ECO:0007669"/>
    <property type="project" value="UniProtKB-UniRule"/>
</dbReference>
<dbReference type="InterPro" id="IPR041569">
    <property type="entry name" value="AAA_lid_3"/>
</dbReference>
<keyword evidence="10 14" id="KW-1133">Transmembrane helix</keyword>
<evidence type="ECO:0000256" key="7">
    <source>
        <dbReference type="ARBA" id="ARBA00022801"/>
    </source>
</evidence>
<organism evidence="17 18">
    <name type="scientific">Candidatus Magasanikbacteria bacterium CG1_02_32_51</name>
    <dbReference type="NCBI Taxonomy" id="1805238"/>
    <lineage>
        <taxon>Bacteria</taxon>
        <taxon>Candidatus Magasanikiibacteriota</taxon>
    </lineage>
</organism>
<dbReference type="EMBL" id="MNVC01000033">
    <property type="protein sequence ID" value="OIO18817.1"/>
    <property type="molecule type" value="Genomic_DNA"/>
</dbReference>
<evidence type="ECO:0000259" key="16">
    <source>
        <dbReference type="SMART" id="SM00382"/>
    </source>
</evidence>
<dbReference type="InterPro" id="IPR000642">
    <property type="entry name" value="Peptidase_M41"/>
</dbReference>
<feature type="transmembrane region" description="Helical" evidence="14">
    <location>
        <begin position="110"/>
        <end position="132"/>
    </location>
</feature>
<comment type="similarity">
    <text evidence="13 14">In the central section; belongs to the AAA ATPase family.</text>
</comment>
<dbReference type="InterPro" id="IPR037219">
    <property type="entry name" value="Peptidase_M41-like"/>
</dbReference>
<keyword evidence="8 14" id="KW-0862">Zinc</keyword>
<comment type="similarity">
    <text evidence="2 14">In the C-terminal section; belongs to the peptidase M41 family.</text>
</comment>
<feature type="binding site" evidence="14">
    <location>
        <position position="427"/>
    </location>
    <ligand>
        <name>Zn(2+)</name>
        <dbReference type="ChEBI" id="CHEBI:29105"/>
        <note>catalytic</note>
    </ligand>
</feature>
<keyword evidence="7 14" id="KW-0378">Hydrolase</keyword>
<comment type="subcellular location">
    <subcellularLocation>
        <location evidence="14">Cell membrane</location>
        <topology evidence="14">Multi-pass membrane protein</topology>
        <orientation evidence="14">Cytoplasmic side</orientation>
    </subcellularLocation>
    <subcellularLocation>
        <location evidence="1">Membrane</location>
    </subcellularLocation>
</comment>
<dbReference type="InterPro" id="IPR003593">
    <property type="entry name" value="AAA+_ATPase"/>
</dbReference>
<dbReference type="FunFam" id="1.10.8.60:FF:000001">
    <property type="entry name" value="ATP-dependent zinc metalloprotease FtsH"/>
    <property type="match status" value="1"/>
</dbReference>
<dbReference type="AlphaFoldDB" id="A0A1J4U667"/>
<keyword evidence="11 14" id="KW-0482">Metalloprotease</keyword>
<dbReference type="PANTHER" id="PTHR23076:SF97">
    <property type="entry name" value="ATP-DEPENDENT ZINC METALLOPROTEASE YME1L1"/>
    <property type="match status" value="1"/>
</dbReference>
<comment type="caution">
    <text evidence="17">The sequence shown here is derived from an EMBL/GenBank/DDBJ whole genome shotgun (WGS) entry which is preliminary data.</text>
</comment>
<keyword evidence="5 14" id="KW-0479">Metal-binding</keyword>
<proteinExistence type="inferred from homology"/>
<evidence type="ECO:0000256" key="13">
    <source>
        <dbReference type="ARBA" id="ARBA00061570"/>
    </source>
</evidence>
<evidence type="ECO:0000256" key="14">
    <source>
        <dbReference type="HAMAP-Rule" id="MF_01458"/>
    </source>
</evidence>
<keyword evidence="14" id="KW-1003">Cell membrane</keyword>
<dbReference type="InterPro" id="IPR003959">
    <property type="entry name" value="ATPase_AAA_core"/>
</dbReference>
<feature type="domain" description="AAA+ ATPase" evidence="16">
    <location>
        <begin position="197"/>
        <end position="336"/>
    </location>
</feature>
<dbReference type="PANTHER" id="PTHR23076">
    <property type="entry name" value="METALLOPROTEASE M41 FTSH"/>
    <property type="match status" value="1"/>
</dbReference>
<evidence type="ECO:0000313" key="18">
    <source>
        <dbReference type="Proteomes" id="UP000181941"/>
    </source>
</evidence>
<evidence type="ECO:0000256" key="5">
    <source>
        <dbReference type="ARBA" id="ARBA00022723"/>
    </source>
</evidence>
<dbReference type="Pfam" id="PF01434">
    <property type="entry name" value="Peptidase_M41"/>
    <property type="match status" value="1"/>
</dbReference>
<dbReference type="Pfam" id="PF00004">
    <property type="entry name" value="AAA"/>
    <property type="match status" value="1"/>
</dbReference>
<evidence type="ECO:0000256" key="10">
    <source>
        <dbReference type="ARBA" id="ARBA00022989"/>
    </source>
</evidence>
<dbReference type="STRING" id="1805238.AUJ23_02970"/>
<reference evidence="17 18" key="1">
    <citation type="journal article" date="2016" name="Environ. Microbiol.">
        <title>Genomic resolution of a cold subsurface aquifer community provides metabolic insights for novel microbes adapted to high CO concentrations.</title>
        <authorList>
            <person name="Probst A.J."/>
            <person name="Castelle C.J."/>
            <person name="Singh A."/>
            <person name="Brown C.T."/>
            <person name="Anantharaman K."/>
            <person name="Sharon I."/>
            <person name="Hug L.A."/>
            <person name="Burstein D."/>
            <person name="Emerson J.B."/>
            <person name="Thomas B.C."/>
            <person name="Banfield J.F."/>
        </authorList>
    </citation>
    <scope>NUCLEOTIDE SEQUENCE [LARGE SCALE GENOMIC DNA]</scope>
    <source>
        <strain evidence="17">CG1_02_32_51</strain>
    </source>
</reference>
<dbReference type="FunFam" id="1.20.58.760:FF:000001">
    <property type="entry name" value="ATP-dependent zinc metalloprotease FtsH"/>
    <property type="match status" value="1"/>
</dbReference>
<protein>
    <recommendedName>
        <fullName evidence="14">ATP-dependent zinc metalloprotease FtsH</fullName>
        <ecNumber evidence="14">3.4.24.-</ecNumber>
    </recommendedName>
</protein>
<dbReference type="Gene3D" id="1.20.58.760">
    <property type="entry name" value="Peptidase M41"/>
    <property type="match status" value="1"/>
</dbReference>
<dbReference type="Pfam" id="PF17862">
    <property type="entry name" value="AAA_lid_3"/>
    <property type="match status" value="1"/>
</dbReference>
<dbReference type="EC" id="3.4.24.-" evidence="14"/>
<feature type="binding site" evidence="14">
    <location>
        <position position="505"/>
    </location>
    <ligand>
        <name>Zn(2+)</name>
        <dbReference type="ChEBI" id="CHEBI:29105"/>
        <note>catalytic</note>
    </ligand>
</feature>
<evidence type="ECO:0000256" key="6">
    <source>
        <dbReference type="ARBA" id="ARBA00022741"/>
    </source>
</evidence>
<dbReference type="GO" id="GO:0004176">
    <property type="term" value="F:ATP-dependent peptidase activity"/>
    <property type="evidence" value="ECO:0007669"/>
    <property type="project" value="InterPro"/>
</dbReference>
<dbReference type="Proteomes" id="UP000181941">
    <property type="component" value="Unassembled WGS sequence"/>
</dbReference>
<evidence type="ECO:0000256" key="1">
    <source>
        <dbReference type="ARBA" id="ARBA00004370"/>
    </source>
</evidence>
<dbReference type="GO" id="GO:0006508">
    <property type="term" value="P:proteolysis"/>
    <property type="evidence" value="ECO:0007669"/>
    <property type="project" value="UniProtKB-KW"/>
</dbReference>
<dbReference type="Gene3D" id="1.10.8.60">
    <property type="match status" value="1"/>
</dbReference>
<comment type="subunit">
    <text evidence="14">Homohexamer.</text>
</comment>
<dbReference type="InterPro" id="IPR003960">
    <property type="entry name" value="ATPase_AAA_CS"/>
</dbReference>
<dbReference type="GO" id="GO:0016887">
    <property type="term" value="F:ATP hydrolysis activity"/>
    <property type="evidence" value="ECO:0007669"/>
    <property type="project" value="UniProtKB-UniRule"/>
</dbReference>